<proteinExistence type="predicted"/>
<evidence type="ECO:0000313" key="2">
    <source>
        <dbReference type="Proteomes" id="UP001417504"/>
    </source>
</evidence>
<keyword evidence="2" id="KW-1185">Reference proteome</keyword>
<dbReference type="AlphaFoldDB" id="A0AAP0PBY4"/>
<name>A0AAP0PBY4_9MAGN</name>
<gene>
    <name evidence="1" type="ORF">Sjap_008078</name>
</gene>
<protein>
    <submittedName>
        <fullName evidence="1">Uncharacterized protein</fullName>
    </submittedName>
</protein>
<sequence length="149" mass="16546">MNQHVEYRFFFIISSNHMQLIHQSGGLSIIGSNWNNIIIVNIFTCCGGINLSDEVEAVLLLVNVFQPLVNVSNGMGSVVGMQLKRSEAREEFAYRMVTLPGEVASQAIVCKLLQQVLGIVCKLDVVEEGLKLDHLLFHTTNQTDLVNSE</sequence>
<evidence type="ECO:0000313" key="1">
    <source>
        <dbReference type="EMBL" id="KAK9137484.1"/>
    </source>
</evidence>
<organism evidence="1 2">
    <name type="scientific">Stephania japonica</name>
    <dbReference type="NCBI Taxonomy" id="461633"/>
    <lineage>
        <taxon>Eukaryota</taxon>
        <taxon>Viridiplantae</taxon>
        <taxon>Streptophyta</taxon>
        <taxon>Embryophyta</taxon>
        <taxon>Tracheophyta</taxon>
        <taxon>Spermatophyta</taxon>
        <taxon>Magnoliopsida</taxon>
        <taxon>Ranunculales</taxon>
        <taxon>Menispermaceae</taxon>
        <taxon>Menispermoideae</taxon>
        <taxon>Cissampelideae</taxon>
        <taxon>Stephania</taxon>
    </lineage>
</organism>
<dbReference type="Proteomes" id="UP001417504">
    <property type="component" value="Unassembled WGS sequence"/>
</dbReference>
<reference evidence="1 2" key="1">
    <citation type="submission" date="2024-01" db="EMBL/GenBank/DDBJ databases">
        <title>Genome assemblies of Stephania.</title>
        <authorList>
            <person name="Yang L."/>
        </authorList>
    </citation>
    <scope>NUCLEOTIDE SEQUENCE [LARGE SCALE GENOMIC DNA]</scope>
    <source>
        <strain evidence="1">QJT</strain>
        <tissue evidence="1">Leaf</tissue>
    </source>
</reference>
<comment type="caution">
    <text evidence="1">The sequence shown here is derived from an EMBL/GenBank/DDBJ whole genome shotgun (WGS) entry which is preliminary data.</text>
</comment>
<accession>A0AAP0PBY4</accession>
<dbReference type="EMBL" id="JBBNAE010000003">
    <property type="protein sequence ID" value="KAK9137484.1"/>
    <property type="molecule type" value="Genomic_DNA"/>
</dbReference>